<accession>A0AAV4JD11</accession>
<keyword evidence="12" id="KW-1185">Reference proteome</keyword>
<sequence length="306" mass="33636">MASHTYTETVAIEPTMHMKLSNPSNPHPPGGAKTNNSTLRLRNLKLDPTRALEPARKKLATIEAQRIMAVFEESIKRAEIVTALPYIMENIHRFRVSLGSELVDMLNQHSRIQQSYQEARGQLDHFLEKRAQLAKRIEMKNAAAAAAAAAAAREKEISEMDNIFDDYEDEDEEEEEEEEEEGEEVEGETGVKEDVQTMVADDNNASALAADTGLLPKSSTSVNNEDVTVNVGEMVKRHSSEGKLSGSSRASSQMSVYEPRIEEAMRNLGLVAQQVVGQIVVAVTVEVSLVEVVEVVVVVVVVVVVP</sequence>
<keyword evidence="6" id="KW-0282">Flagellum</keyword>
<feature type="region of interest" description="Disordered" evidence="10">
    <location>
        <begin position="1"/>
        <end position="37"/>
    </location>
</feature>
<evidence type="ECO:0000313" key="11">
    <source>
        <dbReference type="EMBL" id="GFS20554.1"/>
    </source>
</evidence>
<dbReference type="AlphaFoldDB" id="A0AAV4JD11"/>
<protein>
    <recommendedName>
        <fullName evidence="4">Dynein regulatory complex protein 10</fullName>
    </recommendedName>
</protein>
<evidence type="ECO:0000256" key="3">
    <source>
        <dbReference type="ARBA" id="ARBA00009071"/>
    </source>
</evidence>
<evidence type="ECO:0000256" key="9">
    <source>
        <dbReference type="ARBA" id="ARBA00023273"/>
    </source>
</evidence>
<dbReference type="PANTHER" id="PTHR31598:SF1">
    <property type="entry name" value="DYNEIN REGULATORY COMPLEX PROTEIN 10"/>
    <property type="match status" value="1"/>
</dbReference>
<evidence type="ECO:0000256" key="7">
    <source>
        <dbReference type="ARBA" id="ARBA00023069"/>
    </source>
</evidence>
<evidence type="ECO:0000256" key="1">
    <source>
        <dbReference type="ARBA" id="ARBA00003029"/>
    </source>
</evidence>
<evidence type="ECO:0000256" key="8">
    <source>
        <dbReference type="ARBA" id="ARBA00023212"/>
    </source>
</evidence>
<name>A0AAV4JD11_9GAST</name>
<comment type="function">
    <text evidence="1">Component of the nexin-dynein regulatory complex (N-DRC), a key regulator of ciliary/flagellar motility which maintains the alignment and integrity of the distal axoneme and regulates microtubule sliding in motile axonemes.</text>
</comment>
<dbReference type="EMBL" id="BMAT01010125">
    <property type="protein sequence ID" value="GFS20554.1"/>
    <property type="molecule type" value="Genomic_DNA"/>
</dbReference>
<keyword evidence="9" id="KW-0966">Cell projection</keyword>
<keyword evidence="8" id="KW-0206">Cytoskeleton</keyword>
<feature type="compositionally biased region" description="Acidic residues" evidence="10">
    <location>
        <begin position="168"/>
        <end position="187"/>
    </location>
</feature>
<keyword evidence="7" id="KW-0969">Cilium</keyword>
<dbReference type="InterPro" id="IPR042815">
    <property type="entry name" value="DRC10"/>
</dbReference>
<proteinExistence type="inferred from homology"/>
<comment type="subcellular location">
    <subcellularLocation>
        <location evidence="2">Cytoplasm</location>
        <location evidence="2">Cytoskeleton</location>
        <location evidence="2">Flagellum axoneme</location>
    </subcellularLocation>
</comment>
<evidence type="ECO:0000256" key="5">
    <source>
        <dbReference type="ARBA" id="ARBA00022490"/>
    </source>
</evidence>
<reference evidence="11 12" key="1">
    <citation type="journal article" date="2021" name="Elife">
        <title>Chloroplast acquisition without the gene transfer in kleptoplastic sea slugs, Plakobranchus ocellatus.</title>
        <authorList>
            <person name="Maeda T."/>
            <person name="Takahashi S."/>
            <person name="Yoshida T."/>
            <person name="Shimamura S."/>
            <person name="Takaki Y."/>
            <person name="Nagai Y."/>
            <person name="Toyoda A."/>
            <person name="Suzuki Y."/>
            <person name="Arimoto A."/>
            <person name="Ishii H."/>
            <person name="Satoh N."/>
            <person name="Nishiyama T."/>
            <person name="Hasebe M."/>
            <person name="Maruyama T."/>
            <person name="Minagawa J."/>
            <person name="Obokata J."/>
            <person name="Shigenobu S."/>
        </authorList>
    </citation>
    <scope>NUCLEOTIDE SEQUENCE [LARGE SCALE GENOMIC DNA]</scope>
</reference>
<organism evidence="11 12">
    <name type="scientific">Elysia marginata</name>
    <dbReference type="NCBI Taxonomy" id="1093978"/>
    <lineage>
        <taxon>Eukaryota</taxon>
        <taxon>Metazoa</taxon>
        <taxon>Spiralia</taxon>
        <taxon>Lophotrochozoa</taxon>
        <taxon>Mollusca</taxon>
        <taxon>Gastropoda</taxon>
        <taxon>Heterobranchia</taxon>
        <taxon>Euthyneura</taxon>
        <taxon>Panpulmonata</taxon>
        <taxon>Sacoglossa</taxon>
        <taxon>Placobranchoidea</taxon>
        <taxon>Plakobranchidae</taxon>
        <taxon>Elysia</taxon>
    </lineage>
</organism>
<evidence type="ECO:0000256" key="4">
    <source>
        <dbReference type="ARBA" id="ARBA00021752"/>
    </source>
</evidence>
<gene>
    <name evidence="11" type="ORF">ElyMa_005059400</name>
</gene>
<evidence type="ECO:0000256" key="2">
    <source>
        <dbReference type="ARBA" id="ARBA00004611"/>
    </source>
</evidence>
<dbReference type="PANTHER" id="PTHR31598">
    <property type="entry name" value="IQ DOMAIN-CONTAINING PROTEIN D"/>
    <property type="match status" value="1"/>
</dbReference>
<keyword evidence="5" id="KW-0963">Cytoplasm</keyword>
<comment type="similarity">
    <text evidence="3">Belongs to the DRC10 family.</text>
</comment>
<evidence type="ECO:0000313" key="12">
    <source>
        <dbReference type="Proteomes" id="UP000762676"/>
    </source>
</evidence>
<feature type="region of interest" description="Disordered" evidence="10">
    <location>
        <begin position="168"/>
        <end position="193"/>
    </location>
</feature>
<evidence type="ECO:0000256" key="6">
    <source>
        <dbReference type="ARBA" id="ARBA00022846"/>
    </source>
</evidence>
<comment type="caution">
    <text evidence="11">The sequence shown here is derived from an EMBL/GenBank/DDBJ whole genome shotgun (WGS) entry which is preliminary data.</text>
</comment>
<dbReference type="Proteomes" id="UP000762676">
    <property type="component" value="Unassembled WGS sequence"/>
</dbReference>
<evidence type="ECO:0000256" key="10">
    <source>
        <dbReference type="SAM" id="MobiDB-lite"/>
    </source>
</evidence>